<gene>
    <name evidence="2" type="ORF">GCM10011430_21330</name>
</gene>
<proteinExistence type="predicted"/>
<dbReference type="EMBL" id="BMDP01000003">
    <property type="protein sequence ID" value="GGI54959.1"/>
    <property type="molecule type" value="Genomic_DNA"/>
</dbReference>
<dbReference type="AlphaFoldDB" id="A0A8J3B528"/>
<evidence type="ECO:0000313" key="2">
    <source>
        <dbReference type="EMBL" id="GGI54959.1"/>
    </source>
</evidence>
<keyword evidence="3" id="KW-1185">Reference proteome</keyword>
<reference evidence="2" key="1">
    <citation type="journal article" date="2014" name="Int. J. Syst. Evol. Microbiol.">
        <title>Complete genome sequence of Corynebacterium casei LMG S-19264T (=DSM 44701T), isolated from a smear-ripened cheese.</title>
        <authorList>
            <consortium name="US DOE Joint Genome Institute (JGI-PGF)"/>
            <person name="Walter F."/>
            <person name="Albersmeier A."/>
            <person name="Kalinowski J."/>
            <person name="Ruckert C."/>
        </authorList>
    </citation>
    <scope>NUCLEOTIDE SEQUENCE</scope>
    <source>
        <strain evidence="2">CCM 7664</strain>
    </source>
</reference>
<dbReference type="PROSITE" id="PS51257">
    <property type="entry name" value="PROKAR_LIPOPROTEIN"/>
    <property type="match status" value="1"/>
</dbReference>
<dbReference type="InterPro" id="IPR038674">
    <property type="entry name" value="CzcE_sf"/>
</dbReference>
<accession>A0A8J3B528</accession>
<feature type="signal peptide" evidence="1">
    <location>
        <begin position="1"/>
        <end position="22"/>
    </location>
</feature>
<organism evidence="2 3">
    <name type="scientific">Oxalicibacterium solurbis</name>
    <dbReference type="NCBI Taxonomy" id="69280"/>
    <lineage>
        <taxon>Bacteria</taxon>
        <taxon>Pseudomonadati</taxon>
        <taxon>Pseudomonadota</taxon>
        <taxon>Betaproteobacteria</taxon>
        <taxon>Burkholderiales</taxon>
        <taxon>Oxalobacteraceae</taxon>
        <taxon>Oxalicibacterium</taxon>
    </lineage>
</organism>
<evidence type="ECO:0000313" key="3">
    <source>
        <dbReference type="Proteomes" id="UP000627205"/>
    </source>
</evidence>
<keyword evidence="1" id="KW-0732">Signal</keyword>
<name>A0A8J3B528_9BURK</name>
<sequence>MCHLIRNVTLAALTAAILAACANPGELPPVKLLGQQVDDAAATQVVIIHPQTRWTNIESGQIVRFISGNRTFTWAFDNSQDVSSFDLNRVTPPGFLDHRVTVYLTPDPKYIRD</sequence>
<dbReference type="Proteomes" id="UP000627205">
    <property type="component" value="Unassembled WGS sequence"/>
</dbReference>
<protein>
    <recommendedName>
        <fullName evidence="4">CzcE family metal-binding protein</fullName>
    </recommendedName>
</protein>
<dbReference type="RefSeq" id="WP_188421569.1">
    <property type="nucleotide sequence ID" value="NZ_BMDP01000003.1"/>
</dbReference>
<evidence type="ECO:0000256" key="1">
    <source>
        <dbReference type="SAM" id="SignalP"/>
    </source>
</evidence>
<evidence type="ECO:0008006" key="4">
    <source>
        <dbReference type="Google" id="ProtNLM"/>
    </source>
</evidence>
<dbReference type="Gene3D" id="2.60.40.2280">
    <property type="entry name" value="Heavy-metal resistance protein CzcE"/>
    <property type="match status" value="1"/>
</dbReference>
<feature type="chain" id="PRO_5035243427" description="CzcE family metal-binding protein" evidence="1">
    <location>
        <begin position="23"/>
        <end position="113"/>
    </location>
</feature>
<comment type="caution">
    <text evidence="2">The sequence shown here is derived from an EMBL/GenBank/DDBJ whole genome shotgun (WGS) entry which is preliminary data.</text>
</comment>
<dbReference type="Pfam" id="PF16986">
    <property type="entry name" value="CzcE"/>
    <property type="match status" value="1"/>
</dbReference>
<reference evidence="2" key="2">
    <citation type="submission" date="2020-09" db="EMBL/GenBank/DDBJ databases">
        <authorList>
            <person name="Sun Q."/>
            <person name="Sedlacek I."/>
        </authorList>
    </citation>
    <scope>NUCLEOTIDE SEQUENCE</scope>
    <source>
        <strain evidence="2">CCM 7664</strain>
    </source>
</reference>
<dbReference type="InterPro" id="IPR031560">
    <property type="entry name" value="CzcE"/>
</dbReference>